<gene>
    <name evidence="3" type="ORF">CTEN210_18589</name>
</gene>
<reference evidence="3 4" key="1">
    <citation type="journal article" date="2021" name="Sci. Rep.">
        <title>The genome of the diatom Chaetoceros tenuissimus carries an ancient integrated fragment of an extant virus.</title>
        <authorList>
            <person name="Hongo Y."/>
            <person name="Kimura K."/>
            <person name="Takaki Y."/>
            <person name="Yoshida Y."/>
            <person name="Baba S."/>
            <person name="Kobayashi G."/>
            <person name="Nagasaki K."/>
            <person name="Hano T."/>
            <person name="Tomaru Y."/>
        </authorList>
    </citation>
    <scope>NUCLEOTIDE SEQUENCE [LARGE SCALE GENOMIC DNA]</scope>
    <source>
        <strain evidence="3 4">NIES-3715</strain>
    </source>
</reference>
<feature type="compositionally biased region" description="Basic residues" evidence="1">
    <location>
        <begin position="892"/>
        <end position="905"/>
    </location>
</feature>
<feature type="region of interest" description="Disordered" evidence="1">
    <location>
        <begin position="377"/>
        <end position="399"/>
    </location>
</feature>
<feature type="domain" description="C2H2-type" evidence="2">
    <location>
        <begin position="734"/>
        <end position="757"/>
    </location>
</feature>
<feature type="region of interest" description="Disordered" evidence="1">
    <location>
        <begin position="886"/>
        <end position="905"/>
    </location>
</feature>
<evidence type="ECO:0000313" key="4">
    <source>
        <dbReference type="Proteomes" id="UP001054902"/>
    </source>
</evidence>
<dbReference type="GO" id="GO:0031053">
    <property type="term" value="P:primary miRNA processing"/>
    <property type="evidence" value="ECO:0007669"/>
    <property type="project" value="TreeGrafter"/>
</dbReference>
<feature type="compositionally biased region" description="Basic and acidic residues" evidence="1">
    <location>
        <begin position="86"/>
        <end position="95"/>
    </location>
</feature>
<feature type="region of interest" description="Disordered" evidence="1">
    <location>
        <begin position="640"/>
        <end position="665"/>
    </location>
</feature>
<keyword evidence="4" id="KW-1185">Reference proteome</keyword>
<dbReference type="GO" id="GO:0016604">
    <property type="term" value="C:nuclear body"/>
    <property type="evidence" value="ECO:0007669"/>
    <property type="project" value="TreeGrafter"/>
</dbReference>
<feature type="region of interest" description="Disordered" evidence="1">
    <location>
        <begin position="1"/>
        <end position="110"/>
    </location>
</feature>
<comment type="caution">
    <text evidence="3">The sequence shown here is derived from an EMBL/GenBank/DDBJ whole genome shotgun (WGS) entry which is preliminary data.</text>
</comment>
<accession>A0AAD3DCZ2</accession>
<dbReference type="EMBL" id="BLLK01000077">
    <property type="protein sequence ID" value="GFH62113.1"/>
    <property type="molecule type" value="Genomic_DNA"/>
</dbReference>
<dbReference type="InterPro" id="IPR021933">
    <property type="entry name" value="SERRATE/Ars2_N"/>
</dbReference>
<feature type="compositionally biased region" description="Basic and acidic residues" evidence="1">
    <location>
        <begin position="648"/>
        <end position="658"/>
    </location>
</feature>
<dbReference type="InterPro" id="IPR039727">
    <property type="entry name" value="SE/Ars2"/>
</dbReference>
<evidence type="ECO:0000313" key="3">
    <source>
        <dbReference type="EMBL" id="GFH62113.1"/>
    </source>
</evidence>
<protein>
    <recommendedName>
        <fullName evidence="2">C2H2-type domain-containing protein</fullName>
    </recommendedName>
</protein>
<evidence type="ECO:0000256" key="1">
    <source>
        <dbReference type="SAM" id="MobiDB-lite"/>
    </source>
</evidence>
<feature type="compositionally biased region" description="Basic residues" evidence="1">
    <location>
        <begin position="100"/>
        <end position="110"/>
    </location>
</feature>
<dbReference type="Pfam" id="PF12066">
    <property type="entry name" value="SERRATE_Ars2_N"/>
    <property type="match status" value="1"/>
</dbReference>
<sequence>MPVDEFGREIPGLSSSSRFSYDDYDDPERDSSSHHQKSITSSSYADLAKRRSRSPSPIRSKSRSRSRSPDRGRSSSSYRRHHKRRHSDDYDDRRSCHTNNRGRKYSRKGRRKLHSSLMYMEEPLMCQFLFAKEKQKEADQLFYEKIDQDQEKKDDDQDDTSNVPEVESNIQMDPSTGLPTDNSNMQSTEQQQKQPPIIPDSEMKQLYQEYNQQSCLKYIHNFFNKHLDDSWFRTRYSPLQYKLKIQKSRSRAKNEAMAILQESIQSPQEFVKQSRLGGGVKPSGQTEYAHKRRKYSSSIDNAPHLDLFESLNLPKSHLFSFLQNNTALPLMDIPSHVTDEQLLSALKHHSNGDSSLFPIDIVSSEVVTGVCDAVTKSLKEGDEDEDMNDNAEDKPSNPKLVIPKYAQNYQRNAWAIFNTEQAKEKVLDHIIGAYMDSDRGRHVRDSRSVPKDIEMDVDCSDPYMRYDIDADGKGGKPANADTVMEGENQVTPEGEASAIPIRRVPIFVSTTSPLKSQSTTVLSAAVSSNTMIDGDKASALEIAKRMDGIKDIPHEARLETILGKLFPKTEENENINEDVLDVAIAYLRRVHLFSFYNGGVSSDNVAHALTSGHSLSVIHQRLKDADEILQKAKEENADMYDDVTGTDDNVKKEEEKGMDAPASASSEPKDMLVILHDETIQNVIKSLPSNSGPSPFVINESIDALASEIQSAAEKTKKEWIENHSIDDNGRARCSFHFCQKLFKDDVFLTKHLLKKHGEYLKAEQAKCHDEYMMKWWDDEVCRPVPKILVDCHKYGTIPKPVIGSSTPMIEDPEPGLWQEEQDRNAREEEEEKMYLEQRAAMEANQSGMKRGRGDSNADGGNFGNSNFVDVDDMKEEKVELSFTEVENVQPVKKKKKKKKKRKLL</sequence>
<organism evidence="3 4">
    <name type="scientific">Chaetoceros tenuissimus</name>
    <dbReference type="NCBI Taxonomy" id="426638"/>
    <lineage>
        <taxon>Eukaryota</taxon>
        <taxon>Sar</taxon>
        <taxon>Stramenopiles</taxon>
        <taxon>Ochrophyta</taxon>
        <taxon>Bacillariophyta</taxon>
        <taxon>Coscinodiscophyceae</taxon>
        <taxon>Chaetocerotophycidae</taxon>
        <taxon>Chaetocerotales</taxon>
        <taxon>Chaetocerotaceae</taxon>
        <taxon>Chaetoceros</taxon>
    </lineage>
</organism>
<dbReference type="AlphaFoldDB" id="A0AAD3DCZ2"/>
<feature type="compositionally biased region" description="Polar residues" evidence="1">
    <location>
        <begin position="160"/>
        <end position="194"/>
    </location>
</feature>
<proteinExistence type="predicted"/>
<feature type="region of interest" description="Disordered" evidence="1">
    <location>
        <begin position="804"/>
        <end position="871"/>
    </location>
</feature>
<name>A0AAD3DCZ2_9STRA</name>
<dbReference type="PANTHER" id="PTHR13165:SF0">
    <property type="entry name" value="SERRATE RNA EFFECTOR MOLECULE HOMOLOG"/>
    <property type="match status" value="1"/>
</dbReference>
<dbReference type="InterPro" id="IPR013087">
    <property type="entry name" value="Znf_C2H2_type"/>
</dbReference>
<feature type="compositionally biased region" description="Basic and acidic residues" evidence="1">
    <location>
        <begin position="146"/>
        <end position="155"/>
    </location>
</feature>
<dbReference type="PROSITE" id="PS00028">
    <property type="entry name" value="ZINC_FINGER_C2H2_1"/>
    <property type="match status" value="1"/>
</dbReference>
<feature type="region of interest" description="Disordered" evidence="1">
    <location>
        <begin position="146"/>
        <end position="197"/>
    </location>
</feature>
<feature type="compositionally biased region" description="Acidic residues" evidence="1">
    <location>
        <begin position="381"/>
        <end position="390"/>
    </location>
</feature>
<dbReference type="Proteomes" id="UP001054902">
    <property type="component" value="Unassembled WGS sequence"/>
</dbReference>
<evidence type="ECO:0000259" key="2">
    <source>
        <dbReference type="PROSITE" id="PS00028"/>
    </source>
</evidence>
<dbReference type="PANTHER" id="PTHR13165">
    <property type="entry name" value="ARSENITE-RESISTANCE PROTEIN 2"/>
    <property type="match status" value="1"/>
</dbReference>